<gene>
    <name evidence="3" type="ORF">BpHYR1_023532</name>
</gene>
<dbReference type="EMBL" id="REGN01001633">
    <property type="protein sequence ID" value="RNA33477.1"/>
    <property type="molecule type" value="Genomic_DNA"/>
</dbReference>
<dbReference type="GO" id="GO:0045087">
    <property type="term" value="P:innate immune response"/>
    <property type="evidence" value="ECO:0007669"/>
    <property type="project" value="TreeGrafter"/>
</dbReference>
<evidence type="ECO:0000259" key="2">
    <source>
        <dbReference type="PROSITE" id="PS51390"/>
    </source>
</evidence>
<proteinExistence type="predicted"/>
<protein>
    <submittedName>
        <fullName evidence="3">WAP-type four-disulfide core</fullName>
    </submittedName>
</protein>
<dbReference type="InterPro" id="IPR050514">
    <property type="entry name" value="WAP_four-disulfide_core"/>
</dbReference>
<dbReference type="SMART" id="SM00217">
    <property type="entry name" value="WAP"/>
    <property type="match status" value="1"/>
</dbReference>
<dbReference type="PANTHER" id="PTHR19441">
    <property type="entry name" value="WHEY ACDIC PROTEIN WAP"/>
    <property type="match status" value="1"/>
</dbReference>
<dbReference type="InterPro" id="IPR008197">
    <property type="entry name" value="WAP_dom"/>
</dbReference>
<dbReference type="GO" id="GO:0019731">
    <property type="term" value="P:antibacterial humoral response"/>
    <property type="evidence" value="ECO:0007669"/>
    <property type="project" value="TreeGrafter"/>
</dbReference>
<dbReference type="CDD" id="cd00199">
    <property type="entry name" value="WAP"/>
    <property type="match status" value="1"/>
</dbReference>
<feature type="domain" description="WAP" evidence="2">
    <location>
        <begin position="22"/>
        <end position="69"/>
    </location>
</feature>
<dbReference type="AlphaFoldDB" id="A0A3M7SCU5"/>
<dbReference type="GO" id="GO:0004867">
    <property type="term" value="F:serine-type endopeptidase inhibitor activity"/>
    <property type="evidence" value="ECO:0007669"/>
    <property type="project" value="TreeGrafter"/>
</dbReference>
<evidence type="ECO:0000256" key="1">
    <source>
        <dbReference type="SAM" id="SignalP"/>
    </source>
</evidence>
<dbReference type="PRINTS" id="PR00003">
    <property type="entry name" value="4DISULPHCORE"/>
</dbReference>
<dbReference type="OrthoDB" id="6060011at2759"/>
<accession>A0A3M7SCU5</accession>
<sequence>MIKIAFLTIILALSVINSDSAYVEKPGSCPLDLTASLSGCTFFCITDDQCPENLKCCATDCGKQCAMPI</sequence>
<dbReference type="Gene3D" id="4.10.75.10">
    <property type="entry name" value="Elafin-like"/>
    <property type="match status" value="1"/>
</dbReference>
<dbReference type="Pfam" id="PF00095">
    <property type="entry name" value="WAP"/>
    <property type="match status" value="1"/>
</dbReference>
<keyword evidence="4" id="KW-1185">Reference proteome</keyword>
<dbReference type="SUPFAM" id="SSF57256">
    <property type="entry name" value="Elafin-like"/>
    <property type="match status" value="1"/>
</dbReference>
<name>A0A3M7SCU5_BRAPC</name>
<dbReference type="STRING" id="10195.A0A3M7SCU5"/>
<reference evidence="3 4" key="1">
    <citation type="journal article" date="2018" name="Sci. Rep.">
        <title>Genomic signatures of local adaptation to the degree of environmental predictability in rotifers.</title>
        <authorList>
            <person name="Franch-Gras L."/>
            <person name="Hahn C."/>
            <person name="Garcia-Roger E.M."/>
            <person name="Carmona M.J."/>
            <person name="Serra M."/>
            <person name="Gomez A."/>
        </authorList>
    </citation>
    <scope>NUCLEOTIDE SEQUENCE [LARGE SCALE GENOMIC DNA]</scope>
    <source>
        <strain evidence="3">HYR1</strain>
    </source>
</reference>
<comment type="caution">
    <text evidence="3">The sequence shown here is derived from an EMBL/GenBank/DDBJ whole genome shotgun (WGS) entry which is preliminary data.</text>
</comment>
<dbReference type="GO" id="GO:0005615">
    <property type="term" value="C:extracellular space"/>
    <property type="evidence" value="ECO:0007669"/>
    <property type="project" value="TreeGrafter"/>
</dbReference>
<keyword evidence="1" id="KW-0732">Signal</keyword>
<evidence type="ECO:0000313" key="4">
    <source>
        <dbReference type="Proteomes" id="UP000276133"/>
    </source>
</evidence>
<dbReference type="PANTHER" id="PTHR19441:SF95">
    <property type="entry name" value="PERLWAPIN ISOFORM X1"/>
    <property type="match status" value="1"/>
</dbReference>
<evidence type="ECO:0000313" key="3">
    <source>
        <dbReference type="EMBL" id="RNA33477.1"/>
    </source>
</evidence>
<dbReference type="InterPro" id="IPR036645">
    <property type="entry name" value="Elafin-like_sf"/>
</dbReference>
<dbReference type="Proteomes" id="UP000276133">
    <property type="component" value="Unassembled WGS sequence"/>
</dbReference>
<feature type="chain" id="PRO_5018088678" evidence="1">
    <location>
        <begin position="22"/>
        <end position="69"/>
    </location>
</feature>
<dbReference type="PROSITE" id="PS51390">
    <property type="entry name" value="WAP"/>
    <property type="match status" value="1"/>
</dbReference>
<feature type="signal peptide" evidence="1">
    <location>
        <begin position="1"/>
        <end position="21"/>
    </location>
</feature>
<organism evidence="3 4">
    <name type="scientific">Brachionus plicatilis</name>
    <name type="common">Marine rotifer</name>
    <name type="synonym">Brachionus muelleri</name>
    <dbReference type="NCBI Taxonomy" id="10195"/>
    <lineage>
        <taxon>Eukaryota</taxon>
        <taxon>Metazoa</taxon>
        <taxon>Spiralia</taxon>
        <taxon>Gnathifera</taxon>
        <taxon>Rotifera</taxon>
        <taxon>Eurotatoria</taxon>
        <taxon>Monogononta</taxon>
        <taxon>Pseudotrocha</taxon>
        <taxon>Ploima</taxon>
        <taxon>Brachionidae</taxon>
        <taxon>Brachionus</taxon>
    </lineage>
</organism>